<evidence type="ECO:0000259" key="1">
    <source>
        <dbReference type="Pfam" id="PF00534"/>
    </source>
</evidence>
<keyword evidence="3" id="KW-0808">Transferase</keyword>
<dbReference type="PANTHER" id="PTHR45947:SF3">
    <property type="entry name" value="SULFOQUINOVOSYL TRANSFERASE SQD2"/>
    <property type="match status" value="1"/>
</dbReference>
<protein>
    <submittedName>
        <fullName evidence="3">Glycosyltransferase</fullName>
    </submittedName>
</protein>
<feature type="domain" description="Glycosyltransferase subfamily 4-like N-terminal" evidence="2">
    <location>
        <begin position="15"/>
        <end position="174"/>
    </location>
</feature>
<dbReference type="InterPro" id="IPR050194">
    <property type="entry name" value="Glycosyltransferase_grp1"/>
</dbReference>
<sequence>MKILHFIPTIDQNSGGTASYIQLLAAELGKLEDLYIATASSEHPLKIDNAKIIFIPCNWNEKKLMKTAWVNLLNTIHPDIIHVNCCWLPQCAWAQLWAQKLGYKVILTPHGMLEPWIMKRHYWTRKIPALLLYQKKAIVNANCLHATAESEKINLMKLGYNKNIEVIANGIDVNNIRLKQSWKRNDKLLFLSRIHVKKGIEFLLEAIAELKDKLKGYTIYIAGEGDTNYIKQLKEKTISLGIKDLISFCGGVYGNKKWELFQQADLFILPTYSENFGIVVAEALASGTPVITTKGTPWKELETEQCGWWIEIGSGPLIEALKSFLSYSEEELEIMGKNGRELIEKRYSAYKMATDLITLYKKTINE</sequence>
<reference evidence="3 4" key="1">
    <citation type="submission" date="2018-08" db="EMBL/GenBank/DDBJ databases">
        <title>A genome reference for cultivated species of the human gut microbiota.</title>
        <authorList>
            <person name="Zou Y."/>
            <person name="Xue W."/>
            <person name="Luo G."/>
        </authorList>
    </citation>
    <scope>NUCLEOTIDE SEQUENCE [LARGE SCALE GENOMIC DNA]</scope>
    <source>
        <strain evidence="3 4">AM23-23</strain>
    </source>
</reference>
<evidence type="ECO:0000259" key="2">
    <source>
        <dbReference type="Pfam" id="PF13439"/>
    </source>
</evidence>
<dbReference type="InterPro" id="IPR001296">
    <property type="entry name" value="Glyco_trans_1"/>
</dbReference>
<dbReference type="PANTHER" id="PTHR45947">
    <property type="entry name" value="SULFOQUINOVOSYL TRANSFERASE SQD2"/>
    <property type="match status" value="1"/>
</dbReference>
<dbReference type="Gene3D" id="3.40.50.2000">
    <property type="entry name" value="Glycogen Phosphorylase B"/>
    <property type="match status" value="2"/>
</dbReference>
<proteinExistence type="predicted"/>
<dbReference type="AlphaFoldDB" id="A0A414RF65"/>
<organism evidence="3 4">
    <name type="scientific">Phocaeicola plebeius</name>
    <dbReference type="NCBI Taxonomy" id="310297"/>
    <lineage>
        <taxon>Bacteria</taxon>
        <taxon>Pseudomonadati</taxon>
        <taxon>Bacteroidota</taxon>
        <taxon>Bacteroidia</taxon>
        <taxon>Bacteroidales</taxon>
        <taxon>Bacteroidaceae</taxon>
        <taxon>Phocaeicola</taxon>
    </lineage>
</organism>
<comment type="caution">
    <text evidence="3">The sequence shown here is derived from an EMBL/GenBank/DDBJ whole genome shotgun (WGS) entry which is preliminary data.</text>
</comment>
<feature type="domain" description="Glycosyl transferase family 1" evidence="1">
    <location>
        <begin position="183"/>
        <end position="341"/>
    </location>
</feature>
<dbReference type="InterPro" id="IPR028098">
    <property type="entry name" value="Glyco_trans_4-like_N"/>
</dbReference>
<dbReference type="SUPFAM" id="SSF53756">
    <property type="entry name" value="UDP-Glycosyltransferase/glycogen phosphorylase"/>
    <property type="match status" value="1"/>
</dbReference>
<name>A0A414RF65_9BACT</name>
<dbReference type="Pfam" id="PF00534">
    <property type="entry name" value="Glycos_transf_1"/>
    <property type="match status" value="1"/>
</dbReference>
<dbReference type="RefSeq" id="WP_118211364.1">
    <property type="nucleotide sequence ID" value="NZ_JBJHRL010000002.1"/>
</dbReference>
<gene>
    <name evidence="3" type="ORF">DW653_05805</name>
</gene>
<dbReference type="Pfam" id="PF13439">
    <property type="entry name" value="Glyco_transf_4"/>
    <property type="match status" value="1"/>
</dbReference>
<evidence type="ECO:0000313" key="4">
    <source>
        <dbReference type="Proteomes" id="UP000283485"/>
    </source>
</evidence>
<dbReference type="Proteomes" id="UP000283485">
    <property type="component" value="Unassembled WGS sequence"/>
</dbReference>
<evidence type="ECO:0000313" key="3">
    <source>
        <dbReference type="EMBL" id="RHF91685.1"/>
    </source>
</evidence>
<dbReference type="EMBL" id="QRHQ01000008">
    <property type="protein sequence ID" value="RHF91685.1"/>
    <property type="molecule type" value="Genomic_DNA"/>
</dbReference>
<dbReference type="GO" id="GO:0016757">
    <property type="term" value="F:glycosyltransferase activity"/>
    <property type="evidence" value="ECO:0007669"/>
    <property type="project" value="InterPro"/>
</dbReference>
<accession>A0A414RF65</accession>